<dbReference type="Proteomes" id="UP000636661">
    <property type="component" value="Unassembled WGS sequence"/>
</dbReference>
<feature type="compositionally biased region" description="Low complexity" evidence="1">
    <location>
        <begin position="37"/>
        <end position="58"/>
    </location>
</feature>
<keyword evidence="3" id="KW-1185">Reference proteome</keyword>
<dbReference type="AlphaFoldDB" id="A0A918M3X7"/>
<comment type="caution">
    <text evidence="2">The sequence shown here is derived from an EMBL/GenBank/DDBJ whole genome shotgun (WGS) entry which is preliminary data.</text>
</comment>
<reference evidence="2" key="2">
    <citation type="submission" date="2020-09" db="EMBL/GenBank/DDBJ databases">
        <authorList>
            <person name="Sun Q."/>
            <person name="Ohkuma M."/>
        </authorList>
    </citation>
    <scope>NUCLEOTIDE SEQUENCE</scope>
    <source>
        <strain evidence="2">JCM 4391</strain>
    </source>
</reference>
<accession>A0A918M3X7</accession>
<proteinExistence type="predicted"/>
<gene>
    <name evidence="2" type="ORF">GCM10010274_26170</name>
</gene>
<organism evidence="2 3">
    <name type="scientific">Streptomyces lavendofoliae</name>
    <dbReference type="NCBI Taxonomy" id="67314"/>
    <lineage>
        <taxon>Bacteria</taxon>
        <taxon>Bacillati</taxon>
        <taxon>Actinomycetota</taxon>
        <taxon>Actinomycetes</taxon>
        <taxon>Kitasatosporales</taxon>
        <taxon>Streptomycetaceae</taxon>
        <taxon>Streptomyces</taxon>
    </lineage>
</organism>
<dbReference type="EMBL" id="BMTP01000006">
    <property type="protein sequence ID" value="GGU37670.1"/>
    <property type="molecule type" value="Genomic_DNA"/>
</dbReference>
<evidence type="ECO:0000313" key="3">
    <source>
        <dbReference type="Proteomes" id="UP000636661"/>
    </source>
</evidence>
<feature type="region of interest" description="Disordered" evidence="1">
    <location>
        <begin position="22"/>
        <end position="60"/>
    </location>
</feature>
<feature type="region of interest" description="Disordered" evidence="1">
    <location>
        <begin position="73"/>
        <end position="97"/>
    </location>
</feature>
<evidence type="ECO:0000256" key="1">
    <source>
        <dbReference type="SAM" id="MobiDB-lite"/>
    </source>
</evidence>
<protein>
    <submittedName>
        <fullName evidence="2">Uncharacterized protein</fullName>
    </submittedName>
</protein>
<name>A0A918M3X7_9ACTN</name>
<evidence type="ECO:0000313" key="2">
    <source>
        <dbReference type="EMBL" id="GGU37670.1"/>
    </source>
</evidence>
<reference evidence="2" key="1">
    <citation type="journal article" date="2014" name="Int. J. Syst. Evol. Microbiol.">
        <title>Complete genome sequence of Corynebacterium casei LMG S-19264T (=DSM 44701T), isolated from a smear-ripened cheese.</title>
        <authorList>
            <consortium name="US DOE Joint Genome Institute (JGI-PGF)"/>
            <person name="Walter F."/>
            <person name="Albersmeier A."/>
            <person name="Kalinowski J."/>
            <person name="Ruckert C."/>
        </authorList>
    </citation>
    <scope>NUCLEOTIDE SEQUENCE</scope>
    <source>
        <strain evidence="2">JCM 4391</strain>
    </source>
</reference>
<sequence>MSTPSAKAAGIVSSAANRARSIAINTGRLRRNSTHGPSGTATAAPTAAPTEDSAATSAGPACSTWMAIRGKAPKASQVPSALVPYAAQSHPNRRPSR</sequence>